<dbReference type="GO" id="GO:0004519">
    <property type="term" value="F:endonuclease activity"/>
    <property type="evidence" value="ECO:0007669"/>
    <property type="project" value="InterPro"/>
</dbReference>
<comment type="cofactor">
    <cofactor evidence="7">
        <name>Mg(2+)</name>
        <dbReference type="ChEBI" id="CHEBI:18420"/>
    </cofactor>
    <cofactor evidence="7">
        <name>Mn(2+)</name>
        <dbReference type="ChEBI" id="CHEBI:29035"/>
    </cofactor>
    <text evidence="7">Probably binds two magnesium or manganese ions per subunit.</text>
</comment>
<organism evidence="10 11">
    <name type="scientific">Sterolibacterium denitrificans</name>
    <dbReference type="NCBI Taxonomy" id="157592"/>
    <lineage>
        <taxon>Bacteria</taxon>
        <taxon>Pseudomonadati</taxon>
        <taxon>Pseudomonadota</taxon>
        <taxon>Betaproteobacteria</taxon>
        <taxon>Nitrosomonadales</taxon>
        <taxon>Sterolibacteriaceae</taxon>
        <taxon>Sterolibacterium</taxon>
    </lineage>
</organism>
<comment type="similarity">
    <text evidence="2">Belongs to the DNA repair enzymes AP/ExoA family.</text>
</comment>
<keyword evidence="4" id="KW-0378">Hydrolase</keyword>
<dbReference type="GO" id="GO:0006281">
    <property type="term" value="P:DNA repair"/>
    <property type="evidence" value="ECO:0007669"/>
    <property type="project" value="InterPro"/>
</dbReference>
<dbReference type="GO" id="GO:0003677">
    <property type="term" value="F:DNA binding"/>
    <property type="evidence" value="ECO:0007669"/>
    <property type="project" value="InterPro"/>
</dbReference>
<feature type="site" description="Important for catalytic activity" evidence="8">
    <location>
        <position position="219"/>
    </location>
</feature>
<dbReference type="InterPro" id="IPR005135">
    <property type="entry name" value="Endo/exonuclease/phosphatase"/>
</dbReference>
<feature type="binding site" evidence="7">
    <location>
        <position position="150"/>
    </location>
    <ligand>
        <name>Mg(2+)</name>
        <dbReference type="ChEBI" id="CHEBI:18420"/>
        <label>1</label>
    </ligand>
</feature>
<feature type="binding site" evidence="7">
    <location>
        <position position="34"/>
    </location>
    <ligand>
        <name>Mg(2+)</name>
        <dbReference type="ChEBI" id="CHEBI:18420"/>
        <label>1</label>
    </ligand>
</feature>
<dbReference type="PROSITE" id="PS51435">
    <property type="entry name" value="AP_NUCLEASE_F1_4"/>
    <property type="match status" value="1"/>
</dbReference>
<comment type="cofactor">
    <cofactor evidence="1">
        <name>Mn(2+)</name>
        <dbReference type="ChEBI" id="CHEBI:29035"/>
    </cofactor>
</comment>
<evidence type="ECO:0000256" key="1">
    <source>
        <dbReference type="ARBA" id="ARBA00001936"/>
    </source>
</evidence>
<dbReference type="PANTHER" id="PTHR43250:SF2">
    <property type="entry name" value="EXODEOXYRIBONUCLEASE III"/>
    <property type="match status" value="1"/>
</dbReference>
<feature type="binding site" evidence="7">
    <location>
        <position position="248"/>
    </location>
    <ligand>
        <name>Mg(2+)</name>
        <dbReference type="ChEBI" id="CHEBI:18420"/>
        <label>1</label>
    </ligand>
</feature>
<dbReference type="NCBIfam" id="TIGR00633">
    <property type="entry name" value="xth"/>
    <property type="match status" value="1"/>
</dbReference>
<feature type="domain" description="Endonuclease/exonuclease/phosphatase" evidence="9">
    <location>
        <begin position="4"/>
        <end position="249"/>
    </location>
</feature>
<feature type="binding site" evidence="7">
    <location>
        <position position="249"/>
    </location>
    <ligand>
        <name>Mg(2+)</name>
        <dbReference type="ChEBI" id="CHEBI:18420"/>
        <label>1</label>
    </ligand>
</feature>
<evidence type="ECO:0000313" key="11">
    <source>
        <dbReference type="Proteomes" id="UP000242886"/>
    </source>
</evidence>
<keyword evidence="5 7" id="KW-0460">Magnesium</keyword>
<evidence type="ECO:0000256" key="6">
    <source>
        <dbReference type="PIRSR" id="PIRSR604808-1"/>
    </source>
</evidence>
<dbReference type="SUPFAM" id="SSF56219">
    <property type="entry name" value="DNase I-like"/>
    <property type="match status" value="1"/>
</dbReference>
<dbReference type="InterPro" id="IPR004808">
    <property type="entry name" value="AP_endonuc_1"/>
</dbReference>
<dbReference type="AlphaFoldDB" id="A0A7Z7HRE7"/>
<evidence type="ECO:0000256" key="8">
    <source>
        <dbReference type="PIRSR" id="PIRSR604808-3"/>
    </source>
</evidence>
<feature type="active site" description="Proton donor/acceptor" evidence="6">
    <location>
        <position position="148"/>
    </location>
</feature>
<evidence type="ECO:0000256" key="5">
    <source>
        <dbReference type="ARBA" id="ARBA00022842"/>
    </source>
</evidence>
<name>A0A7Z7HRE7_9PROT</name>
<dbReference type="Proteomes" id="UP000242886">
    <property type="component" value="Chromosome SDENCHOL"/>
</dbReference>
<feature type="active site" description="Proton acceptor" evidence="6">
    <location>
        <position position="249"/>
    </location>
</feature>
<dbReference type="CDD" id="cd09086">
    <property type="entry name" value="ExoIII-like_AP-endo"/>
    <property type="match status" value="1"/>
</dbReference>
<evidence type="ECO:0000256" key="4">
    <source>
        <dbReference type="ARBA" id="ARBA00022801"/>
    </source>
</evidence>
<dbReference type="InterPro" id="IPR037493">
    <property type="entry name" value="ExoIII-like"/>
</dbReference>
<dbReference type="Gene3D" id="3.60.10.10">
    <property type="entry name" value="Endonuclease/exonuclease/phosphatase"/>
    <property type="match status" value="1"/>
</dbReference>
<feature type="binding site" evidence="7">
    <location>
        <position position="7"/>
    </location>
    <ligand>
        <name>Mg(2+)</name>
        <dbReference type="ChEBI" id="CHEBI:18420"/>
        <label>1</label>
    </ligand>
</feature>
<sequence>MKIATWNVNSLKVRLPQVLDWLALQQADVLCLQETKLEDKVFPLAEIEAAGYRAAFVGQKTYNGVAILARRERGEIEAVERGIAGFADEQQRVISATIGGVRIVCAYVPNGQSVDSDKYQYKLRWLAALRDWLAAELEKYPQLALLGDYNIAPEDRDVHDPAAWQDQVLCSAPERAAFRGLLDLGLTDAYRLFEQPEKSYSWWDYRMMGFRRNQGLRIDHILLSAPLAARCTACVIDKEPRRLERPSDHAPVMATLDAA</sequence>
<reference evidence="10" key="1">
    <citation type="submission" date="2017-03" db="EMBL/GenBank/DDBJ databases">
        <authorList>
            <consortium name="AG Boll"/>
        </authorList>
    </citation>
    <scope>NUCLEOTIDE SEQUENCE [LARGE SCALE GENOMIC DNA]</scope>
    <source>
        <strain evidence="10">Chol</strain>
    </source>
</reference>
<gene>
    <name evidence="10" type="ORF">SDENCHOL_11220</name>
</gene>
<dbReference type="RefSeq" id="WP_154716430.1">
    <property type="nucleotide sequence ID" value="NZ_LT837803.1"/>
</dbReference>
<accession>A0A7Z7HRE7</accession>
<feature type="binding site" evidence="7">
    <location>
        <position position="148"/>
    </location>
    <ligand>
        <name>Mg(2+)</name>
        <dbReference type="ChEBI" id="CHEBI:18420"/>
        <label>1</label>
    </ligand>
</feature>
<keyword evidence="11" id="KW-1185">Reference proteome</keyword>
<dbReference type="EMBL" id="LT837803">
    <property type="protein sequence ID" value="SMB25173.1"/>
    <property type="molecule type" value="Genomic_DNA"/>
</dbReference>
<protein>
    <submittedName>
        <fullName evidence="10">Exodeoxyribonuclease III Xth</fullName>
    </submittedName>
</protein>
<dbReference type="PANTHER" id="PTHR43250">
    <property type="entry name" value="EXODEOXYRIBONUCLEASE III"/>
    <property type="match status" value="1"/>
</dbReference>
<proteinExistence type="inferred from homology"/>
<evidence type="ECO:0000256" key="3">
    <source>
        <dbReference type="ARBA" id="ARBA00022723"/>
    </source>
</evidence>
<keyword evidence="3 7" id="KW-0479">Metal-binding</keyword>
<evidence type="ECO:0000256" key="7">
    <source>
        <dbReference type="PIRSR" id="PIRSR604808-2"/>
    </source>
</evidence>
<dbReference type="PROSITE" id="PS00726">
    <property type="entry name" value="AP_NUCLEASE_F1_1"/>
    <property type="match status" value="1"/>
</dbReference>
<dbReference type="InterPro" id="IPR036691">
    <property type="entry name" value="Endo/exonu/phosph_ase_sf"/>
</dbReference>
<dbReference type="GO" id="GO:0008311">
    <property type="term" value="F:double-stranded DNA 3'-5' DNA exonuclease activity"/>
    <property type="evidence" value="ECO:0007669"/>
    <property type="project" value="InterPro"/>
</dbReference>
<evidence type="ECO:0000256" key="2">
    <source>
        <dbReference type="ARBA" id="ARBA00007092"/>
    </source>
</evidence>
<evidence type="ECO:0000259" key="9">
    <source>
        <dbReference type="Pfam" id="PF03372"/>
    </source>
</evidence>
<dbReference type="GO" id="GO:0046872">
    <property type="term" value="F:metal ion binding"/>
    <property type="evidence" value="ECO:0007669"/>
    <property type="project" value="UniProtKB-KW"/>
</dbReference>
<feature type="site" description="Interaction with DNA substrate" evidence="8">
    <location>
        <position position="249"/>
    </location>
</feature>
<feature type="active site" evidence="6">
    <location>
        <position position="107"/>
    </location>
</feature>
<dbReference type="PROSITE" id="PS00728">
    <property type="entry name" value="AP_NUCLEASE_F1_3"/>
    <property type="match status" value="1"/>
</dbReference>
<dbReference type="Pfam" id="PF03372">
    <property type="entry name" value="Exo_endo_phos"/>
    <property type="match status" value="1"/>
</dbReference>
<dbReference type="InterPro" id="IPR020848">
    <property type="entry name" value="AP_endonuclease_F1_CS"/>
</dbReference>
<dbReference type="InterPro" id="IPR020847">
    <property type="entry name" value="AP_endonuclease_F1_BS"/>
</dbReference>
<evidence type="ECO:0000313" key="10">
    <source>
        <dbReference type="EMBL" id="SMB25173.1"/>
    </source>
</evidence>
<feature type="site" description="Transition state stabilizer" evidence="8">
    <location>
        <position position="150"/>
    </location>
</feature>
<dbReference type="NCBIfam" id="TIGR00195">
    <property type="entry name" value="exoDNase_III"/>
    <property type="match status" value="1"/>
</dbReference>
<keyword evidence="7" id="KW-0464">Manganese</keyword>